<keyword evidence="12" id="KW-1185">Reference proteome</keyword>
<dbReference type="GO" id="GO:0015386">
    <property type="term" value="F:potassium:proton antiporter activity"/>
    <property type="evidence" value="ECO:0007669"/>
    <property type="project" value="TreeGrafter"/>
</dbReference>
<keyword evidence="5" id="KW-0915">Sodium</keyword>
<reference evidence="11" key="1">
    <citation type="journal article" date="2023" name="Science">
        <title>Genome structures resolve the early diversification of teleost fishes.</title>
        <authorList>
            <person name="Parey E."/>
            <person name="Louis A."/>
            <person name="Montfort J."/>
            <person name="Bouchez O."/>
            <person name="Roques C."/>
            <person name="Iampietro C."/>
            <person name="Lluch J."/>
            <person name="Castinel A."/>
            <person name="Donnadieu C."/>
            <person name="Desvignes T."/>
            <person name="Floi Bucao C."/>
            <person name="Jouanno E."/>
            <person name="Wen M."/>
            <person name="Mejri S."/>
            <person name="Dirks R."/>
            <person name="Jansen H."/>
            <person name="Henkel C."/>
            <person name="Chen W.J."/>
            <person name="Zahm M."/>
            <person name="Cabau C."/>
            <person name="Klopp C."/>
            <person name="Thompson A.W."/>
            <person name="Robinson-Rechavi M."/>
            <person name="Braasch I."/>
            <person name="Lecointre G."/>
            <person name="Bobe J."/>
            <person name="Postlethwait J.H."/>
            <person name="Berthelot C."/>
            <person name="Roest Crollius H."/>
            <person name="Guiguen Y."/>
        </authorList>
    </citation>
    <scope>NUCLEOTIDE SEQUENCE</scope>
    <source>
        <strain evidence="11">NC1722</strain>
    </source>
</reference>
<dbReference type="InterPro" id="IPR006153">
    <property type="entry name" value="Cation/H_exchanger_TM"/>
</dbReference>
<evidence type="ECO:0000256" key="6">
    <source>
        <dbReference type="ARBA" id="ARBA00023065"/>
    </source>
</evidence>
<dbReference type="Pfam" id="PF00999">
    <property type="entry name" value="Na_H_Exchanger"/>
    <property type="match status" value="1"/>
</dbReference>
<dbReference type="GO" id="GO:0051453">
    <property type="term" value="P:regulation of intracellular pH"/>
    <property type="evidence" value="ECO:0007669"/>
    <property type="project" value="TreeGrafter"/>
</dbReference>
<dbReference type="PANTHER" id="PTHR10110:SF89">
    <property type="entry name" value="SODIUM_HYDROGEN EXCHANGER 2"/>
    <property type="match status" value="1"/>
</dbReference>
<dbReference type="Proteomes" id="UP001221898">
    <property type="component" value="Unassembled WGS sequence"/>
</dbReference>
<keyword evidence="2" id="KW-0813">Transport</keyword>
<evidence type="ECO:0000256" key="5">
    <source>
        <dbReference type="ARBA" id="ARBA00023053"/>
    </source>
</evidence>
<keyword evidence="8" id="KW-0739">Sodium transport</keyword>
<dbReference type="GO" id="GO:0005886">
    <property type="term" value="C:plasma membrane"/>
    <property type="evidence" value="ECO:0007669"/>
    <property type="project" value="TreeGrafter"/>
</dbReference>
<evidence type="ECO:0000256" key="1">
    <source>
        <dbReference type="ARBA" id="ARBA00004141"/>
    </source>
</evidence>
<organism evidence="11 12">
    <name type="scientific">Aldrovandia affinis</name>
    <dbReference type="NCBI Taxonomy" id="143900"/>
    <lineage>
        <taxon>Eukaryota</taxon>
        <taxon>Metazoa</taxon>
        <taxon>Chordata</taxon>
        <taxon>Craniata</taxon>
        <taxon>Vertebrata</taxon>
        <taxon>Euteleostomi</taxon>
        <taxon>Actinopterygii</taxon>
        <taxon>Neopterygii</taxon>
        <taxon>Teleostei</taxon>
        <taxon>Notacanthiformes</taxon>
        <taxon>Halosauridae</taxon>
        <taxon>Aldrovandia</taxon>
    </lineage>
</organism>
<keyword evidence="7 9" id="KW-0472">Membrane</keyword>
<sequence length="147" mass="16615">MWRPTVSQKSNNTIKYFLKLWSSVSETLTFIFLVAGIPLLMAVVNKLRRNAVTPRDQFAISYGGLRGEICFSLVFLIDGFPKKRLFITATIVIFLFTVFVQGMTIKPLVELMEVKRRNRAPPTVSETGGTAQCWSRLPTILPTAYPL</sequence>
<gene>
    <name evidence="11" type="ORF">AAFF_G00325940</name>
</gene>
<feature type="transmembrane region" description="Helical" evidence="9">
    <location>
        <begin position="86"/>
        <end position="109"/>
    </location>
</feature>
<evidence type="ECO:0000313" key="11">
    <source>
        <dbReference type="EMBL" id="KAJ8416716.1"/>
    </source>
</evidence>
<dbReference type="InterPro" id="IPR018422">
    <property type="entry name" value="Cation/H_exchanger_CPA1"/>
</dbReference>
<dbReference type="GO" id="GO:0098719">
    <property type="term" value="P:sodium ion import across plasma membrane"/>
    <property type="evidence" value="ECO:0007669"/>
    <property type="project" value="TreeGrafter"/>
</dbReference>
<keyword evidence="3 9" id="KW-0812">Transmembrane</keyword>
<evidence type="ECO:0000256" key="4">
    <source>
        <dbReference type="ARBA" id="ARBA00022989"/>
    </source>
</evidence>
<accession>A0AAD7T979</accession>
<feature type="transmembrane region" description="Helical" evidence="9">
    <location>
        <begin position="59"/>
        <end position="80"/>
    </location>
</feature>
<evidence type="ECO:0000256" key="2">
    <source>
        <dbReference type="ARBA" id="ARBA00022448"/>
    </source>
</evidence>
<comment type="subcellular location">
    <subcellularLocation>
        <location evidence="1">Membrane</location>
        <topology evidence="1">Multi-pass membrane protein</topology>
    </subcellularLocation>
</comment>
<evidence type="ECO:0000313" key="12">
    <source>
        <dbReference type="Proteomes" id="UP001221898"/>
    </source>
</evidence>
<evidence type="ECO:0000259" key="10">
    <source>
        <dbReference type="Pfam" id="PF00999"/>
    </source>
</evidence>
<feature type="transmembrane region" description="Helical" evidence="9">
    <location>
        <begin position="27"/>
        <end position="47"/>
    </location>
</feature>
<dbReference type="AlphaFoldDB" id="A0AAD7T979"/>
<dbReference type="PANTHER" id="PTHR10110">
    <property type="entry name" value="SODIUM/HYDROGEN EXCHANGER"/>
    <property type="match status" value="1"/>
</dbReference>
<name>A0AAD7T979_9TELE</name>
<comment type="caution">
    <text evidence="11">The sequence shown here is derived from an EMBL/GenBank/DDBJ whole genome shotgun (WGS) entry which is preliminary data.</text>
</comment>
<proteinExistence type="predicted"/>
<dbReference type="GO" id="GO:0015385">
    <property type="term" value="F:sodium:proton antiporter activity"/>
    <property type="evidence" value="ECO:0007669"/>
    <property type="project" value="InterPro"/>
</dbReference>
<feature type="domain" description="Cation/H+ exchanger transmembrane" evidence="10">
    <location>
        <begin position="19"/>
        <end position="110"/>
    </location>
</feature>
<keyword evidence="4 9" id="KW-1133">Transmembrane helix</keyword>
<dbReference type="EMBL" id="JAINUG010000005">
    <property type="protein sequence ID" value="KAJ8416716.1"/>
    <property type="molecule type" value="Genomic_DNA"/>
</dbReference>
<keyword evidence="6" id="KW-0406">Ion transport</keyword>
<evidence type="ECO:0000256" key="8">
    <source>
        <dbReference type="ARBA" id="ARBA00023201"/>
    </source>
</evidence>
<evidence type="ECO:0000256" key="3">
    <source>
        <dbReference type="ARBA" id="ARBA00022692"/>
    </source>
</evidence>
<evidence type="ECO:0000256" key="9">
    <source>
        <dbReference type="SAM" id="Phobius"/>
    </source>
</evidence>
<protein>
    <recommendedName>
        <fullName evidence="10">Cation/H+ exchanger transmembrane domain-containing protein</fullName>
    </recommendedName>
</protein>
<evidence type="ECO:0000256" key="7">
    <source>
        <dbReference type="ARBA" id="ARBA00023136"/>
    </source>
</evidence>